<evidence type="ECO:0000313" key="2">
    <source>
        <dbReference type="EMBL" id="GFO49438.1"/>
    </source>
</evidence>
<gene>
    <name evidence="2" type="ORF">PoB_007594300</name>
</gene>
<evidence type="ECO:0000313" key="3">
    <source>
        <dbReference type="Proteomes" id="UP000735302"/>
    </source>
</evidence>
<proteinExistence type="predicted"/>
<dbReference type="EMBL" id="BLXT01008489">
    <property type="protein sequence ID" value="GFO49438.1"/>
    <property type="molecule type" value="Genomic_DNA"/>
</dbReference>
<sequence length="187" mass="21301">MKRKLCHSYWWPGQNKIIENFIKHCVVCQLLDKSLTLAYISATSIPLPEVSCQKVAIDISGPFLIAPHSSKFLAVIIDYKSKFSDILITSNVPHGQQLDGWTRFSIGLEHRRIWSVIMVSIHQHRITTFLQKYNIRHTPSAVCNPQVNGVWDASIKIWSVEFRLFTPTARPGHRASKPYSATVVPHV</sequence>
<dbReference type="GO" id="GO:0003676">
    <property type="term" value="F:nucleic acid binding"/>
    <property type="evidence" value="ECO:0007669"/>
    <property type="project" value="InterPro"/>
</dbReference>
<accession>A0AAV4DYK0</accession>
<name>A0AAV4DYK0_9GAST</name>
<keyword evidence="3" id="KW-1185">Reference proteome</keyword>
<organism evidence="2 3">
    <name type="scientific">Plakobranchus ocellatus</name>
    <dbReference type="NCBI Taxonomy" id="259542"/>
    <lineage>
        <taxon>Eukaryota</taxon>
        <taxon>Metazoa</taxon>
        <taxon>Spiralia</taxon>
        <taxon>Lophotrochozoa</taxon>
        <taxon>Mollusca</taxon>
        <taxon>Gastropoda</taxon>
        <taxon>Heterobranchia</taxon>
        <taxon>Euthyneura</taxon>
        <taxon>Panpulmonata</taxon>
        <taxon>Sacoglossa</taxon>
        <taxon>Placobranchoidea</taxon>
        <taxon>Plakobranchidae</taxon>
        <taxon>Plakobranchus</taxon>
    </lineage>
</organism>
<dbReference type="InterPro" id="IPR041588">
    <property type="entry name" value="Integrase_H2C2"/>
</dbReference>
<dbReference type="Gene3D" id="3.30.420.10">
    <property type="entry name" value="Ribonuclease H-like superfamily/Ribonuclease H"/>
    <property type="match status" value="1"/>
</dbReference>
<dbReference type="Pfam" id="PF17921">
    <property type="entry name" value="Integrase_H2C2"/>
    <property type="match status" value="1"/>
</dbReference>
<dbReference type="PANTHER" id="PTHR37984:SF5">
    <property type="entry name" value="PROTEIN NYNRIN-LIKE"/>
    <property type="match status" value="1"/>
</dbReference>
<dbReference type="SUPFAM" id="SSF53098">
    <property type="entry name" value="Ribonuclease H-like"/>
    <property type="match status" value="1"/>
</dbReference>
<dbReference type="PANTHER" id="PTHR37984">
    <property type="entry name" value="PROTEIN CBG26694"/>
    <property type="match status" value="1"/>
</dbReference>
<dbReference type="AlphaFoldDB" id="A0AAV4DYK0"/>
<comment type="caution">
    <text evidence="2">The sequence shown here is derived from an EMBL/GenBank/DDBJ whole genome shotgun (WGS) entry which is preliminary data.</text>
</comment>
<dbReference type="InterPro" id="IPR012337">
    <property type="entry name" value="RNaseH-like_sf"/>
</dbReference>
<dbReference type="InterPro" id="IPR050951">
    <property type="entry name" value="Retrovirus_Pol_polyprotein"/>
</dbReference>
<feature type="domain" description="Integrase zinc-binding" evidence="1">
    <location>
        <begin position="1"/>
        <end position="30"/>
    </location>
</feature>
<evidence type="ECO:0000259" key="1">
    <source>
        <dbReference type="Pfam" id="PF17921"/>
    </source>
</evidence>
<reference evidence="2 3" key="1">
    <citation type="journal article" date="2021" name="Elife">
        <title>Chloroplast acquisition without the gene transfer in kleptoplastic sea slugs, Plakobranchus ocellatus.</title>
        <authorList>
            <person name="Maeda T."/>
            <person name="Takahashi S."/>
            <person name="Yoshida T."/>
            <person name="Shimamura S."/>
            <person name="Takaki Y."/>
            <person name="Nagai Y."/>
            <person name="Toyoda A."/>
            <person name="Suzuki Y."/>
            <person name="Arimoto A."/>
            <person name="Ishii H."/>
            <person name="Satoh N."/>
            <person name="Nishiyama T."/>
            <person name="Hasebe M."/>
            <person name="Maruyama T."/>
            <person name="Minagawa J."/>
            <person name="Obokata J."/>
            <person name="Shigenobu S."/>
        </authorList>
    </citation>
    <scope>NUCLEOTIDE SEQUENCE [LARGE SCALE GENOMIC DNA]</scope>
</reference>
<dbReference type="Gene3D" id="1.10.340.70">
    <property type="match status" value="1"/>
</dbReference>
<dbReference type="Proteomes" id="UP000735302">
    <property type="component" value="Unassembled WGS sequence"/>
</dbReference>
<dbReference type="InterPro" id="IPR036397">
    <property type="entry name" value="RNaseH_sf"/>
</dbReference>
<protein>
    <submittedName>
        <fullName evidence="2">Integrase core domain protein</fullName>
    </submittedName>
</protein>